<keyword evidence="6" id="KW-1185">Reference proteome</keyword>
<feature type="domain" description="Hemerythrin-like" evidence="4">
    <location>
        <begin position="15"/>
        <end position="128"/>
    </location>
</feature>
<proteinExistence type="inferred from homology"/>
<dbReference type="InterPro" id="IPR012827">
    <property type="entry name" value="Hemerythrin_metal-bd"/>
</dbReference>
<dbReference type="Pfam" id="PF01814">
    <property type="entry name" value="Hemerythrin"/>
    <property type="match status" value="1"/>
</dbReference>
<evidence type="ECO:0000256" key="2">
    <source>
        <dbReference type="ARBA" id="ARBA00022723"/>
    </source>
</evidence>
<organism evidence="5 6">
    <name type="scientific">Kineothrix sedimenti</name>
    <dbReference type="NCBI Taxonomy" id="3123317"/>
    <lineage>
        <taxon>Bacteria</taxon>
        <taxon>Bacillati</taxon>
        <taxon>Bacillota</taxon>
        <taxon>Clostridia</taxon>
        <taxon>Lachnospirales</taxon>
        <taxon>Lachnospiraceae</taxon>
        <taxon>Kineothrix</taxon>
    </lineage>
</organism>
<dbReference type="SUPFAM" id="SSF47188">
    <property type="entry name" value="Hemerythrin-like"/>
    <property type="match status" value="1"/>
</dbReference>
<dbReference type="InterPro" id="IPR012312">
    <property type="entry name" value="Hemerythrin-like"/>
</dbReference>
<dbReference type="InterPro" id="IPR035938">
    <property type="entry name" value="Hemerythrin-like_sf"/>
</dbReference>
<dbReference type="Gene3D" id="1.20.120.50">
    <property type="entry name" value="Hemerythrin-like"/>
    <property type="match status" value="1"/>
</dbReference>
<accession>A0ABZ3EY15</accession>
<evidence type="ECO:0000256" key="3">
    <source>
        <dbReference type="ARBA" id="ARBA00023004"/>
    </source>
</evidence>
<sequence>MFDFKFDWCKEMECGVAIIDAQHRELFRIGRAMEQLIMNDCRNVSNQQLLDIVCDLRDYASYQFYTEESLMDKYKYPYSSKNKQSLNDFKNNILSIDMNELSKRPKKTLTQLKEDLQSFLFNHILVEALDLCKFLNSRGVY</sequence>
<dbReference type="Proteomes" id="UP001451571">
    <property type="component" value="Chromosome"/>
</dbReference>
<gene>
    <name evidence="5" type="ORF">V6984_00850</name>
</gene>
<evidence type="ECO:0000259" key="4">
    <source>
        <dbReference type="Pfam" id="PF01814"/>
    </source>
</evidence>
<comment type="similarity">
    <text evidence="1">Belongs to the hemerythrin family.</text>
</comment>
<reference evidence="5 6" key="1">
    <citation type="submission" date="2024-02" db="EMBL/GenBank/DDBJ databases">
        <title>Bacterial strain from lacustrine sediment.</title>
        <authorList>
            <person name="Petit C."/>
            <person name="Fadhlaoui K."/>
        </authorList>
    </citation>
    <scope>NUCLEOTIDE SEQUENCE [LARGE SCALE GENOMIC DNA]</scope>
    <source>
        <strain evidence="5 6">IPX-CK</strain>
    </source>
</reference>
<evidence type="ECO:0000313" key="6">
    <source>
        <dbReference type="Proteomes" id="UP001451571"/>
    </source>
</evidence>
<dbReference type="RefSeq" id="WP_342757938.1">
    <property type="nucleotide sequence ID" value="NZ_CP146256.1"/>
</dbReference>
<dbReference type="NCBIfam" id="TIGR02481">
    <property type="entry name" value="hemeryth_dom"/>
    <property type="match status" value="1"/>
</dbReference>
<evidence type="ECO:0000313" key="5">
    <source>
        <dbReference type="EMBL" id="XAH74345.1"/>
    </source>
</evidence>
<dbReference type="EMBL" id="CP146256">
    <property type="protein sequence ID" value="XAH74345.1"/>
    <property type="molecule type" value="Genomic_DNA"/>
</dbReference>
<protein>
    <submittedName>
        <fullName evidence="5">Hemerythrin family protein</fullName>
    </submittedName>
</protein>
<keyword evidence="3" id="KW-0408">Iron</keyword>
<keyword evidence="2" id="KW-0479">Metal-binding</keyword>
<name>A0ABZ3EY15_9FIRM</name>
<evidence type="ECO:0000256" key="1">
    <source>
        <dbReference type="ARBA" id="ARBA00010587"/>
    </source>
</evidence>
<dbReference type="CDD" id="cd12107">
    <property type="entry name" value="Hemerythrin"/>
    <property type="match status" value="1"/>
</dbReference>